<reference evidence="5" key="1">
    <citation type="submission" date="2016-03" db="EMBL/GenBank/DDBJ databases">
        <authorList>
            <person name="Ploux O."/>
        </authorList>
    </citation>
    <scope>NUCLEOTIDE SEQUENCE</scope>
    <source>
        <strain evidence="5">UC10</strain>
    </source>
</reference>
<dbReference type="EC" id="4.1.3.4" evidence="5"/>
<accession>A0A1Y5PU71</accession>
<dbReference type="PANTHER" id="PTHR42738:SF7">
    <property type="entry name" value="HYDROXYMETHYLGLUTARYL-COA LYASE"/>
    <property type="match status" value="1"/>
</dbReference>
<dbReference type="PANTHER" id="PTHR42738">
    <property type="entry name" value="HYDROXYMETHYLGLUTARYL-COA LYASE"/>
    <property type="match status" value="1"/>
</dbReference>
<evidence type="ECO:0000256" key="1">
    <source>
        <dbReference type="ARBA" id="ARBA00009405"/>
    </source>
</evidence>
<evidence type="ECO:0000256" key="2">
    <source>
        <dbReference type="ARBA" id="ARBA00022723"/>
    </source>
</evidence>
<evidence type="ECO:0000313" key="5">
    <source>
        <dbReference type="EMBL" id="SBV33531.1"/>
    </source>
</evidence>
<dbReference type="InterPro" id="IPR043594">
    <property type="entry name" value="HMGL"/>
</dbReference>
<comment type="similarity">
    <text evidence="1">Belongs to the HMG-CoA lyase family.</text>
</comment>
<dbReference type="PROSITE" id="PS50991">
    <property type="entry name" value="PYR_CT"/>
    <property type="match status" value="1"/>
</dbReference>
<gene>
    <name evidence="5" type="ORF">SPPYR_2411</name>
</gene>
<feature type="domain" description="Pyruvate carboxyltransferase" evidence="4">
    <location>
        <begin position="31"/>
        <end position="299"/>
    </location>
</feature>
<evidence type="ECO:0000256" key="3">
    <source>
        <dbReference type="ARBA" id="ARBA00023239"/>
    </source>
</evidence>
<dbReference type="AlphaFoldDB" id="A0A1Y5PU71"/>
<organism evidence="5">
    <name type="scientific">uncultured Sphingopyxis sp</name>
    <dbReference type="NCBI Taxonomy" id="310581"/>
    <lineage>
        <taxon>Bacteria</taxon>
        <taxon>Pseudomonadati</taxon>
        <taxon>Pseudomonadota</taxon>
        <taxon>Alphaproteobacteria</taxon>
        <taxon>Sphingomonadales</taxon>
        <taxon>Sphingomonadaceae</taxon>
        <taxon>Sphingopyxis</taxon>
        <taxon>environmental samples</taxon>
    </lineage>
</organism>
<dbReference type="SUPFAM" id="SSF51569">
    <property type="entry name" value="Aldolase"/>
    <property type="match status" value="1"/>
</dbReference>
<dbReference type="InterPro" id="IPR000891">
    <property type="entry name" value="PYR_CT"/>
</dbReference>
<dbReference type="GO" id="GO:0046951">
    <property type="term" value="P:ketone body biosynthetic process"/>
    <property type="evidence" value="ECO:0007669"/>
    <property type="project" value="TreeGrafter"/>
</dbReference>
<protein>
    <submittedName>
        <fullName evidence="5">Hydroxymethylglutaryl-CoA lyase</fullName>
        <ecNumber evidence="5">4.1.3.4</ecNumber>
    </submittedName>
</protein>
<keyword evidence="2" id="KW-0479">Metal-binding</keyword>
<sequence length="324" mass="34079">MAFVYLECYVIFNLLNDSGQSGSKMLKNHAVELVEVGPRDGLQNEAAIVATADKFALIRRAIDYGVRRIEVTSFVNPKKVPQLADAEELVAMLPERDDVTWIGLVLNRRGAERALATGRIDELGAVCVTSDSFGIRNQGQSSDESLAAAMEIVALAKEAGRSGQITIATAFGCPFEGRVATDRVVEMAKRAADAHPREIALADTIGVGVPAQVSEMVGRVREAVGGLPVRVHFHNTRGTGIANVWAAVEAGAATVDASLGGLGGCPFAPGAAGNVATEDVVYMLEKSGVRTGVGLPQVVEAAEWLMGVMGRPLPAMVSRAPAFL</sequence>
<dbReference type="GO" id="GO:0046872">
    <property type="term" value="F:metal ion binding"/>
    <property type="evidence" value="ECO:0007669"/>
    <property type="project" value="UniProtKB-KW"/>
</dbReference>
<dbReference type="EMBL" id="LT598653">
    <property type="protein sequence ID" value="SBV33531.1"/>
    <property type="molecule type" value="Genomic_DNA"/>
</dbReference>
<keyword evidence="3 5" id="KW-0456">Lyase</keyword>
<proteinExistence type="inferred from homology"/>
<dbReference type="GO" id="GO:0006552">
    <property type="term" value="P:L-leucine catabolic process"/>
    <property type="evidence" value="ECO:0007669"/>
    <property type="project" value="TreeGrafter"/>
</dbReference>
<dbReference type="KEGG" id="sphu:SPPYR_2411"/>
<dbReference type="GO" id="GO:0004419">
    <property type="term" value="F:hydroxymethylglutaryl-CoA lyase activity"/>
    <property type="evidence" value="ECO:0007669"/>
    <property type="project" value="UniProtKB-EC"/>
</dbReference>
<dbReference type="InterPro" id="IPR013785">
    <property type="entry name" value="Aldolase_TIM"/>
</dbReference>
<evidence type="ECO:0000259" key="4">
    <source>
        <dbReference type="PROSITE" id="PS50991"/>
    </source>
</evidence>
<dbReference type="Gene3D" id="3.20.20.70">
    <property type="entry name" value="Aldolase class I"/>
    <property type="match status" value="1"/>
</dbReference>
<dbReference type="Pfam" id="PF00682">
    <property type="entry name" value="HMGL-like"/>
    <property type="match status" value="1"/>
</dbReference>
<dbReference type="CDD" id="cd07938">
    <property type="entry name" value="DRE_TIM_HMGL"/>
    <property type="match status" value="1"/>
</dbReference>
<name>A0A1Y5PU71_9SPHN</name>
<dbReference type="NCBIfam" id="NF004283">
    <property type="entry name" value="PRK05692.1"/>
    <property type="match status" value="1"/>
</dbReference>